<sequence length="135" mass="15440">MGLFKPEFMFKEVRLHYQKKSATYLGSFIVGFVFAAGWTPCIGPIFAAIIYASVLNPGQTFANITAYSLGFCIPFILMALFISKTKFILKYSSALMKFGGFIIVILGLMVYFYKMIYLNIWAPTLQYFFESLFFD</sequence>
<keyword evidence="3" id="KW-1185">Reference proteome</keyword>
<name>A0ABS2R4N3_9BACI</name>
<dbReference type="EMBL" id="JAFBFH010000008">
    <property type="protein sequence ID" value="MBM7714610.1"/>
    <property type="molecule type" value="Genomic_DNA"/>
</dbReference>
<protein>
    <submittedName>
        <fullName evidence="2">Cytochrome c biogenesis protein CcdA</fullName>
    </submittedName>
</protein>
<dbReference type="Proteomes" id="UP000823485">
    <property type="component" value="Unassembled WGS sequence"/>
</dbReference>
<proteinExistence type="predicted"/>
<organism evidence="2 3">
    <name type="scientific">Siminovitchia thermophila</name>
    <dbReference type="NCBI Taxonomy" id="1245522"/>
    <lineage>
        <taxon>Bacteria</taxon>
        <taxon>Bacillati</taxon>
        <taxon>Bacillota</taxon>
        <taxon>Bacilli</taxon>
        <taxon>Bacillales</taxon>
        <taxon>Bacillaceae</taxon>
        <taxon>Siminovitchia</taxon>
    </lineage>
</organism>
<reference evidence="2 3" key="1">
    <citation type="submission" date="2021-01" db="EMBL/GenBank/DDBJ databases">
        <title>Genomic Encyclopedia of Type Strains, Phase IV (KMG-IV): sequencing the most valuable type-strain genomes for metagenomic binning, comparative biology and taxonomic classification.</title>
        <authorList>
            <person name="Goeker M."/>
        </authorList>
    </citation>
    <scope>NUCLEOTIDE SEQUENCE [LARGE SCALE GENOMIC DNA]</scope>
    <source>
        <strain evidence="2 3">DSM 105453</strain>
    </source>
</reference>
<feature type="transmembrane region" description="Helical" evidence="1">
    <location>
        <begin position="64"/>
        <end position="82"/>
    </location>
</feature>
<keyword evidence="1" id="KW-0472">Membrane</keyword>
<dbReference type="InterPro" id="IPR051790">
    <property type="entry name" value="Cytochrome_c-biogenesis_DsbD"/>
</dbReference>
<dbReference type="PANTHER" id="PTHR31272:SF4">
    <property type="entry name" value="CYTOCHROME C-TYPE BIOGENESIS PROTEIN HI_1454-RELATED"/>
    <property type="match status" value="1"/>
</dbReference>
<dbReference type="PANTHER" id="PTHR31272">
    <property type="entry name" value="CYTOCHROME C-TYPE BIOGENESIS PROTEIN HI_1454-RELATED"/>
    <property type="match status" value="1"/>
</dbReference>
<evidence type="ECO:0000313" key="2">
    <source>
        <dbReference type="EMBL" id="MBM7714610.1"/>
    </source>
</evidence>
<feature type="transmembrane region" description="Helical" evidence="1">
    <location>
        <begin position="21"/>
        <end position="52"/>
    </location>
</feature>
<keyword evidence="1" id="KW-0812">Transmembrane</keyword>
<evidence type="ECO:0000256" key="1">
    <source>
        <dbReference type="SAM" id="Phobius"/>
    </source>
</evidence>
<feature type="transmembrane region" description="Helical" evidence="1">
    <location>
        <begin position="94"/>
        <end position="113"/>
    </location>
</feature>
<keyword evidence="1" id="KW-1133">Transmembrane helix</keyword>
<evidence type="ECO:0000313" key="3">
    <source>
        <dbReference type="Proteomes" id="UP000823485"/>
    </source>
</evidence>
<comment type="caution">
    <text evidence="2">The sequence shown here is derived from an EMBL/GenBank/DDBJ whole genome shotgun (WGS) entry which is preliminary data.</text>
</comment>
<accession>A0ABS2R4N3</accession>
<gene>
    <name evidence="2" type="ORF">JOC94_001582</name>
</gene>